<sequence length="257" mass="28012">MPIRNSAPLGAPCWVDLTSSDVERAQDFYGTVFGWTFESAGPEYGGYINAAKDGHRVAGLMANRPEMQSPDNWATYFHTSDINATVSAVTAASGTVSMGPMEVPVQGFMAMATDPSGAFFGLWQPLEHRGFEVIGEAGAPVWHQLSTRDYLAALEFYREVLGWRTEQISDTDEFRYTTAWFGDQQLLGVMDGAAFLPDGVPSNWTIFFGAEDVDKTLHVIIEHGGAVLRAAEDTPYGRLAAVTDPTGVVFNLSSLQR</sequence>
<feature type="domain" description="VOC" evidence="1">
    <location>
        <begin position="11"/>
        <end position="125"/>
    </location>
</feature>
<proteinExistence type="predicted"/>
<dbReference type="EMBL" id="LDPR01000002">
    <property type="protein sequence ID" value="KLO38551.1"/>
    <property type="molecule type" value="Genomic_DNA"/>
</dbReference>
<dbReference type="Proteomes" id="UP000036334">
    <property type="component" value="Unassembled WGS sequence"/>
</dbReference>
<evidence type="ECO:0000313" key="3">
    <source>
        <dbReference type="Proteomes" id="UP000036334"/>
    </source>
</evidence>
<dbReference type="InterPro" id="IPR037523">
    <property type="entry name" value="VOC_core"/>
</dbReference>
<dbReference type="InterPro" id="IPR004360">
    <property type="entry name" value="Glyas_Fos-R_dOase_dom"/>
</dbReference>
<dbReference type="OrthoDB" id="9793039at2"/>
<dbReference type="PANTHER" id="PTHR33993:SF10">
    <property type="entry name" value="CONSERVED PROTEIN"/>
    <property type="match status" value="1"/>
</dbReference>
<comment type="caution">
    <text evidence="2">The sequence shown here is derived from an EMBL/GenBank/DDBJ whole genome shotgun (WGS) entry which is preliminary data.</text>
</comment>
<dbReference type="CDD" id="cd07247">
    <property type="entry name" value="SgaA_N_like"/>
    <property type="match status" value="2"/>
</dbReference>
<evidence type="ECO:0000259" key="1">
    <source>
        <dbReference type="PROSITE" id="PS51819"/>
    </source>
</evidence>
<dbReference type="PROSITE" id="PS51819">
    <property type="entry name" value="VOC"/>
    <property type="match status" value="2"/>
</dbReference>
<dbReference type="PANTHER" id="PTHR33993">
    <property type="entry name" value="GLYOXALASE-RELATED"/>
    <property type="match status" value="1"/>
</dbReference>
<name>A0A0I9U8L1_9MYCO</name>
<dbReference type="SUPFAM" id="SSF54593">
    <property type="entry name" value="Glyoxalase/Bleomycin resistance protein/Dihydroxybiphenyl dioxygenase"/>
    <property type="match status" value="2"/>
</dbReference>
<organism evidence="2 3">
    <name type="scientific">Mycobacterium haemophilum</name>
    <dbReference type="NCBI Taxonomy" id="29311"/>
    <lineage>
        <taxon>Bacteria</taxon>
        <taxon>Bacillati</taxon>
        <taxon>Actinomycetota</taxon>
        <taxon>Actinomycetes</taxon>
        <taxon>Mycobacteriales</taxon>
        <taxon>Mycobacteriaceae</taxon>
        <taxon>Mycobacterium</taxon>
    </lineage>
</organism>
<dbReference type="PATRIC" id="fig|29311.18.peg.3571"/>
<feature type="domain" description="VOC" evidence="1">
    <location>
        <begin position="139"/>
        <end position="255"/>
    </location>
</feature>
<reference evidence="2 3" key="1">
    <citation type="submission" date="2015-05" db="EMBL/GenBank/DDBJ databases">
        <title>Genome sequence of Mycobacterium haemophilum.</title>
        <authorList>
            <person name="Greninger A.L."/>
            <person name="Cunningham G."/>
            <person name="Miller S."/>
        </authorList>
    </citation>
    <scope>NUCLEOTIDE SEQUENCE [LARGE SCALE GENOMIC DNA]</scope>
    <source>
        <strain evidence="3">UC1</strain>
    </source>
</reference>
<gene>
    <name evidence="2" type="ORF">ABH38_04020</name>
</gene>
<dbReference type="RefSeq" id="WP_047314273.1">
    <property type="nucleotide sequence ID" value="NZ_LDPQ01000005.1"/>
</dbReference>
<dbReference type="STRING" id="1202450.B586_06035"/>
<dbReference type="InterPro" id="IPR029068">
    <property type="entry name" value="Glyas_Bleomycin-R_OHBP_Dase"/>
</dbReference>
<dbReference type="Pfam" id="PF00903">
    <property type="entry name" value="Glyoxalase"/>
    <property type="match status" value="2"/>
</dbReference>
<evidence type="ECO:0000313" key="2">
    <source>
        <dbReference type="EMBL" id="KLO38551.1"/>
    </source>
</evidence>
<dbReference type="Gene3D" id="3.10.180.10">
    <property type="entry name" value="2,3-Dihydroxybiphenyl 1,2-Dioxygenase, domain 1"/>
    <property type="match status" value="2"/>
</dbReference>
<accession>A0A0I9U8L1</accession>
<keyword evidence="3" id="KW-1185">Reference proteome</keyword>
<protein>
    <submittedName>
        <fullName evidence="2">Hydroxylase</fullName>
    </submittedName>
</protein>
<dbReference type="InterPro" id="IPR052164">
    <property type="entry name" value="Anthracycline_SecMetBiosynth"/>
</dbReference>
<dbReference type="AlphaFoldDB" id="A0A0I9U8L1"/>